<feature type="signal peptide" evidence="1">
    <location>
        <begin position="1"/>
        <end position="21"/>
    </location>
</feature>
<dbReference type="InterPro" id="IPR021719">
    <property type="entry name" value="Prot_inh_I78"/>
</dbReference>
<sequence length="290" mass="30437">MPRLLPITLLAAAALGSVAVAQMPTEKPGAMDVSRVTGGTYQADPNHTLVGWRVDHLGFSDYFGLFGDVTGTLTLDPAHPAAAKVDVTIPIAPVVASQGLHDHLLRPGKDGGKPDFFGPSPQPARFVSTSVSPSVDGLGAYIVGDLTLNGHTRPVAIQARFTGAGSMMGKETVGFSGRALIKRSDFGITTGIPLVSDEVELDLTAAFERTAGEPEPAAEPPANACRADKANAWFGKKATPEVRAAVQAATGAKSIRWLYPDSVVTMDYRSDRLNVTMEKGTDVIRSARCG</sequence>
<evidence type="ECO:0000313" key="3">
    <source>
        <dbReference type="EMBL" id="GGD92068.1"/>
    </source>
</evidence>
<dbReference type="Pfam" id="PF11720">
    <property type="entry name" value="Inhibitor_I78"/>
    <property type="match status" value="1"/>
</dbReference>
<organism evidence="3 4">
    <name type="scientific">Tsuneonella deserti</name>
    <dbReference type="NCBI Taxonomy" id="2035528"/>
    <lineage>
        <taxon>Bacteria</taxon>
        <taxon>Pseudomonadati</taxon>
        <taxon>Pseudomonadota</taxon>
        <taxon>Alphaproteobacteria</taxon>
        <taxon>Sphingomonadales</taxon>
        <taxon>Erythrobacteraceae</taxon>
        <taxon>Tsuneonella</taxon>
    </lineage>
</organism>
<feature type="domain" description="Lipid/polyisoprenoid-binding YceI-like" evidence="2">
    <location>
        <begin position="40"/>
        <end position="208"/>
    </location>
</feature>
<keyword evidence="4" id="KW-1185">Reference proteome</keyword>
<dbReference type="PANTHER" id="PTHR34406:SF1">
    <property type="entry name" value="PROTEIN YCEI"/>
    <property type="match status" value="1"/>
</dbReference>
<name>A0ABQ1S5R3_9SPHN</name>
<evidence type="ECO:0000256" key="1">
    <source>
        <dbReference type="SAM" id="SignalP"/>
    </source>
</evidence>
<dbReference type="PANTHER" id="PTHR34406">
    <property type="entry name" value="PROTEIN YCEI"/>
    <property type="match status" value="1"/>
</dbReference>
<gene>
    <name evidence="3" type="ORF">GCM10011515_09700</name>
</gene>
<comment type="caution">
    <text evidence="3">The sequence shown here is derived from an EMBL/GenBank/DDBJ whole genome shotgun (WGS) entry which is preliminary data.</text>
</comment>
<dbReference type="InterPro" id="IPR036761">
    <property type="entry name" value="TTHA0802/YceI-like_sf"/>
</dbReference>
<dbReference type="RefSeq" id="WP_188644100.1">
    <property type="nucleotide sequence ID" value="NZ_BMKL01000001.1"/>
</dbReference>
<dbReference type="Proteomes" id="UP000619041">
    <property type="component" value="Unassembled WGS sequence"/>
</dbReference>
<dbReference type="Pfam" id="PF04264">
    <property type="entry name" value="YceI"/>
    <property type="match status" value="1"/>
</dbReference>
<dbReference type="EMBL" id="BMKL01000001">
    <property type="protein sequence ID" value="GGD92068.1"/>
    <property type="molecule type" value="Genomic_DNA"/>
</dbReference>
<dbReference type="SUPFAM" id="SSF101874">
    <property type="entry name" value="YceI-like"/>
    <property type="match status" value="1"/>
</dbReference>
<dbReference type="Gene3D" id="3.30.10.10">
    <property type="entry name" value="Trypsin Inhibitor V, subunit A"/>
    <property type="match status" value="1"/>
</dbReference>
<dbReference type="SMART" id="SM00867">
    <property type="entry name" value="YceI"/>
    <property type="match status" value="1"/>
</dbReference>
<proteinExistence type="predicted"/>
<dbReference type="InterPro" id="IPR007372">
    <property type="entry name" value="Lipid/polyisoprenoid-bd_YceI"/>
</dbReference>
<protein>
    <recommendedName>
        <fullName evidence="2">Lipid/polyisoprenoid-binding YceI-like domain-containing protein</fullName>
    </recommendedName>
</protein>
<reference evidence="4" key="1">
    <citation type="journal article" date="2019" name="Int. J. Syst. Evol. Microbiol.">
        <title>The Global Catalogue of Microorganisms (GCM) 10K type strain sequencing project: providing services to taxonomists for standard genome sequencing and annotation.</title>
        <authorList>
            <consortium name="The Broad Institute Genomics Platform"/>
            <consortium name="The Broad Institute Genome Sequencing Center for Infectious Disease"/>
            <person name="Wu L."/>
            <person name="Ma J."/>
        </authorList>
    </citation>
    <scope>NUCLEOTIDE SEQUENCE [LARGE SCALE GENOMIC DNA]</scope>
    <source>
        <strain evidence="4">CGMCC 1.15959</strain>
    </source>
</reference>
<accession>A0ABQ1S5R3</accession>
<feature type="chain" id="PRO_5047284066" description="Lipid/polyisoprenoid-binding YceI-like domain-containing protein" evidence="1">
    <location>
        <begin position="22"/>
        <end position="290"/>
    </location>
</feature>
<dbReference type="Gene3D" id="2.40.128.110">
    <property type="entry name" value="Lipid/polyisoprenoid-binding, YceI-like"/>
    <property type="match status" value="1"/>
</dbReference>
<keyword evidence="1" id="KW-0732">Signal</keyword>
<evidence type="ECO:0000313" key="4">
    <source>
        <dbReference type="Proteomes" id="UP000619041"/>
    </source>
</evidence>
<evidence type="ECO:0000259" key="2">
    <source>
        <dbReference type="SMART" id="SM00867"/>
    </source>
</evidence>